<evidence type="ECO:0000256" key="1">
    <source>
        <dbReference type="SAM" id="MobiDB-lite"/>
    </source>
</evidence>
<comment type="caution">
    <text evidence="3">The sequence shown here is derived from an EMBL/GenBank/DDBJ whole genome shotgun (WGS) entry which is preliminary data.</text>
</comment>
<accession>A0ABU3L1Q7</accession>
<dbReference type="EMBL" id="JAVTTP010000001">
    <property type="protein sequence ID" value="MDT7827669.1"/>
    <property type="molecule type" value="Genomic_DNA"/>
</dbReference>
<feature type="compositionally biased region" description="Basic residues" evidence="1">
    <location>
        <begin position="49"/>
        <end position="66"/>
    </location>
</feature>
<feature type="region of interest" description="Disordered" evidence="1">
    <location>
        <begin position="46"/>
        <end position="66"/>
    </location>
</feature>
<gene>
    <name evidence="2" type="ORF">RQM65_03110</name>
    <name evidence="3" type="ORF">RQM65_03185</name>
</gene>
<reference evidence="3 4" key="1">
    <citation type="submission" date="2023-09" db="EMBL/GenBank/DDBJ databases">
        <title>Novel taxa isolated from Blanes Bay.</title>
        <authorList>
            <person name="Rey-Velasco X."/>
            <person name="Lucena T."/>
        </authorList>
    </citation>
    <scope>NUCLEOTIDE SEQUENCE [LARGE SCALE GENOMIC DNA]</scope>
    <source>
        <strain evidence="3 4">S334</strain>
    </source>
</reference>
<dbReference type="EMBL" id="JAVTTP010000001">
    <property type="protein sequence ID" value="MDT7827654.1"/>
    <property type="molecule type" value="Genomic_DNA"/>
</dbReference>
<evidence type="ECO:0000313" key="2">
    <source>
        <dbReference type="EMBL" id="MDT7827654.1"/>
    </source>
</evidence>
<organism evidence="3 4">
    <name type="scientific">Pricia mediterranea</name>
    <dbReference type="NCBI Taxonomy" id="3076079"/>
    <lineage>
        <taxon>Bacteria</taxon>
        <taxon>Pseudomonadati</taxon>
        <taxon>Bacteroidota</taxon>
        <taxon>Flavobacteriia</taxon>
        <taxon>Flavobacteriales</taxon>
        <taxon>Flavobacteriaceae</taxon>
        <taxon>Pricia</taxon>
    </lineage>
</organism>
<name>A0ABU3L1Q7_9FLAO</name>
<evidence type="ECO:0000313" key="3">
    <source>
        <dbReference type="EMBL" id="MDT7827669.1"/>
    </source>
</evidence>
<dbReference type="Proteomes" id="UP001250656">
    <property type="component" value="Unassembled WGS sequence"/>
</dbReference>
<protein>
    <submittedName>
        <fullName evidence="3">Uncharacterized protein</fullName>
    </submittedName>
</protein>
<dbReference type="RefSeq" id="WP_314012681.1">
    <property type="nucleotide sequence ID" value="NZ_JAVTTP010000001.1"/>
</dbReference>
<keyword evidence="4" id="KW-1185">Reference proteome</keyword>
<sequence length="66" mass="7469">MDLSVGARMDFGAVRRIMRKPSHLGGAERKQYAGFPLPGRQCAGYARGRSARRKQNPKKHFLQQNL</sequence>
<evidence type="ECO:0000313" key="4">
    <source>
        <dbReference type="Proteomes" id="UP001250656"/>
    </source>
</evidence>
<proteinExistence type="predicted"/>